<reference evidence="1" key="1">
    <citation type="journal article" date="2004" name="Nature">
        <title>Genome duplication in the teleost fish Tetraodon nigroviridis reveals the early vertebrate proto-karyotype.</title>
        <authorList>
            <person name="Jaillon O."/>
            <person name="Aury J.-M."/>
            <person name="Brunet F."/>
            <person name="Petit J.-L."/>
            <person name="Stange-Thomann N."/>
            <person name="Mauceli E."/>
            <person name="Bouneau L."/>
            <person name="Fischer C."/>
            <person name="Ozouf-Costaz C."/>
            <person name="Bernot A."/>
            <person name="Nicaud S."/>
            <person name="Jaffe D."/>
            <person name="Fisher S."/>
            <person name="Lutfalla G."/>
            <person name="Dossat C."/>
            <person name="Segurens B."/>
            <person name="Dasilva C."/>
            <person name="Salanoubat M."/>
            <person name="Levy M."/>
            <person name="Boudet N."/>
            <person name="Castellano S."/>
            <person name="Anthouard V."/>
            <person name="Jubin C."/>
            <person name="Castelli V."/>
            <person name="Katinka M."/>
            <person name="Vacherie B."/>
            <person name="Biemont C."/>
            <person name="Skalli Z."/>
            <person name="Cattolico L."/>
            <person name="Poulain J."/>
            <person name="De Berardinis V."/>
            <person name="Cruaud C."/>
            <person name="Duprat S."/>
            <person name="Brottier P."/>
            <person name="Coutanceau J.-P."/>
            <person name="Gouzy J."/>
            <person name="Parra G."/>
            <person name="Lardier G."/>
            <person name="Chapple C."/>
            <person name="McKernan K.J."/>
            <person name="McEwan P."/>
            <person name="Bosak S."/>
            <person name="Kellis M."/>
            <person name="Volff J.-N."/>
            <person name="Guigo R."/>
            <person name="Zody M.C."/>
            <person name="Mesirov J."/>
            <person name="Lindblad-Toh K."/>
            <person name="Birren B."/>
            <person name="Nusbaum C."/>
            <person name="Kahn D."/>
            <person name="Robinson-Rechavi M."/>
            <person name="Laudet V."/>
            <person name="Schachter V."/>
            <person name="Quetier F."/>
            <person name="Saurin W."/>
            <person name="Scarpelli C."/>
            <person name="Wincker P."/>
            <person name="Lander E.S."/>
            <person name="Weissenbach J."/>
            <person name="Roest Crollius H."/>
        </authorList>
    </citation>
    <scope>NUCLEOTIDE SEQUENCE [LARGE SCALE GENOMIC DNA]</scope>
</reference>
<proteinExistence type="predicted"/>
<protein>
    <submittedName>
        <fullName evidence="1">(spotted green pufferfish) hypothetical protein</fullName>
    </submittedName>
</protein>
<name>Q4RDH2_TETNG</name>
<feature type="non-terminal residue" evidence="1">
    <location>
        <position position="1"/>
    </location>
</feature>
<dbReference type="EMBL" id="CAAE01016488">
    <property type="protein sequence ID" value="CAG13560.1"/>
    <property type="molecule type" value="Genomic_DNA"/>
</dbReference>
<gene>
    <name evidence="1" type="ORF">GSTENG00036338001</name>
</gene>
<reference evidence="1" key="2">
    <citation type="submission" date="2004-02" db="EMBL/GenBank/DDBJ databases">
        <authorList>
            <consortium name="Genoscope"/>
            <consortium name="Whitehead Institute Centre for Genome Research"/>
        </authorList>
    </citation>
    <scope>NUCLEOTIDE SEQUENCE</scope>
</reference>
<dbReference type="AlphaFoldDB" id="Q4RDH2"/>
<organism evidence="1">
    <name type="scientific">Tetraodon nigroviridis</name>
    <name type="common">Spotted green pufferfish</name>
    <name type="synonym">Chelonodon nigroviridis</name>
    <dbReference type="NCBI Taxonomy" id="99883"/>
    <lineage>
        <taxon>Eukaryota</taxon>
        <taxon>Metazoa</taxon>
        <taxon>Chordata</taxon>
        <taxon>Craniata</taxon>
        <taxon>Vertebrata</taxon>
        <taxon>Euteleostomi</taxon>
        <taxon>Actinopterygii</taxon>
        <taxon>Neopterygii</taxon>
        <taxon>Teleostei</taxon>
        <taxon>Neoteleostei</taxon>
        <taxon>Acanthomorphata</taxon>
        <taxon>Eupercaria</taxon>
        <taxon>Tetraodontiformes</taxon>
        <taxon>Tetradontoidea</taxon>
        <taxon>Tetraodontidae</taxon>
        <taxon>Tetraodon</taxon>
    </lineage>
</organism>
<comment type="caution">
    <text evidence="1">The sequence shown here is derived from an EMBL/GenBank/DDBJ whole genome shotgun (WGS) entry which is preliminary data.</text>
</comment>
<sequence>CRCRGTCWRCTAAAELWPRPPSPLATAVRPTCTPSRGS</sequence>
<accession>Q4RDH2</accession>
<dbReference type="KEGG" id="tng:GSTEN00036338G001"/>
<evidence type="ECO:0000313" key="1">
    <source>
        <dbReference type="EMBL" id="CAG13560.1"/>
    </source>
</evidence>